<dbReference type="InterPro" id="IPR016040">
    <property type="entry name" value="NAD(P)-bd_dom"/>
</dbReference>
<dbReference type="Gene3D" id="3.40.50.720">
    <property type="entry name" value="NAD(P)-binding Rossmann-like Domain"/>
    <property type="match status" value="1"/>
</dbReference>
<dbReference type="PANTHER" id="PTHR15020">
    <property type="entry name" value="FLAVIN REDUCTASE-RELATED"/>
    <property type="match status" value="1"/>
</dbReference>
<evidence type="ECO:0000313" key="2">
    <source>
        <dbReference type="EMBL" id="ASU33196.1"/>
    </source>
</evidence>
<sequence>MRILILGATGRTGRLLVEEAIKRGYDINVLLRDEGKLMVRSAAIKIFNGNPADAGDLTKAMQGCGAVLSALNISRTSDFPWAPLRTPRNFLSLVMGHIINVAEQLKIKRVIITSAWGVNETKKDLPWWFSWIIDHSNISYAYKDHQIQEDQLKNSALNWTAVRPVGLTNALNHKAVAVSFNNIPKPRLTISRQNTARFMLDILKNDLYVKQTPTIFEK</sequence>
<accession>A0A223NTP7</accession>
<dbReference type="AlphaFoldDB" id="A0A223NTP7"/>
<proteinExistence type="predicted"/>
<dbReference type="KEGG" id="muc:MuYL_1298"/>
<dbReference type="SUPFAM" id="SSF51735">
    <property type="entry name" value="NAD(P)-binding Rossmann-fold domains"/>
    <property type="match status" value="1"/>
</dbReference>
<dbReference type="InterPro" id="IPR036291">
    <property type="entry name" value="NAD(P)-bd_dom_sf"/>
</dbReference>
<evidence type="ECO:0000313" key="3">
    <source>
        <dbReference type="Proteomes" id="UP000215002"/>
    </source>
</evidence>
<gene>
    <name evidence="2" type="ORF">MuYL_1298</name>
</gene>
<name>A0A223NTP7_9SPHI</name>
<evidence type="ECO:0000259" key="1">
    <source>
        <dbReference type="Pfam" id="PF13460"/>
    </source>
</evidence>
<keyword evidence="3" id="KW-1185">Reference proteome</keyword>
<dbReference type="PANTHER" id="PTHR15020:SF50">
    <property type="entry name" value="UPF0659 PROTEIN YMR090W"/>
    <property type="match status" value="1"/>
</dbReference>
<dbReference type="Pfam" id="PF13460">
    <property type="entry name" value="NAD_binding_10"/>
    <property type="match status" value="1"/>
</dbReference>
<protein>
    <recommendedName>
        <fullName evidence="1">NAD(P)-binding domain-containing protein</fullName>
    </recommendedName>
</protein>
<organism evidence="2 3">
    <name type="scientific">Mucilaginibacter xinganensis</name>
    <dbReference type="NCBI Taxonomy" id="1234841"/>
    <lineage>
        <taxon>Bacteria</taxon>
        <taxon>Pseudomonadati</taxon>
        <taxon>Bacteroidota</taxon>
        <taxon>Sphingobacteriia</taxon>
        <taxon>Sphingobacteriales</taxon>
        <taxon>Sphingobacteriaceae</taxon>
        <taxon>Mucilaginibacter</taxon>
    </lineage>
</organism>
<dbReference type="Proteomes" id="UP000215002">
    <property type="component" value="Chromosome"/>
</dbReference>
<feature type="domain" description="NAD(P)-binding" evidence="1">
    <location>
        <begin position="7"/>
        <end position="205"/>
    </location>
</feature>
<dbReference type="RefSeq" id="WP_094569690.1">
    <property type="nucleotide sequence ID" value="NZ_CP022743.1"/>
</dbReference>
<dbReference type="EMBL" id="CP022743">
    <property type="protein sequence ID" value="ASU33196.1"/>
    <property type="molecule type" value="Genomic_DNA"/>
</dbReference>
<dbReference type="OrthoDB" id="9790734at2"/>
<reference evidence="2 3" key="1">
    <citation type="submission" date="2017-08" db="EMBL/GenBank/DDBJ databases">
        <title>Complete genome sequence of Mucilaginibacter sp. strain BJC16-A31.</title>
        <authorList>
            <consortium name="Henan University of Science and Technology"/>
            <person name="You X."/>
        </authorList>
    </citation>
    <scope>NUCLEOTIDE SEQUENCE [LARGE SCALE GENOMIC DNA]</scope>
    <source>
        <strain evidence="2 3">BJC16-A31</strain>
    </source>
</reference>